<comment type="caution">
    <text evidence="4">The sequence shown here is derived from an EMBL/GenBank/DDBJ whole genome shotgun (WGS) entry which is preliminary data.</text>
</comment>
<dbReference type="Proteomes" id="UP000240542">
    <property type="component" value="Unassembled WGS sequence"/>
</dbReference>
<accession>A0A2P8CWS0</accession>
<dbReference type="GO" id="GO:0003700">
    <property type="term" value="F:DNA-binding transcription factor activity"/>
    <property type="evidence" value="ECO:0007669"/>
    <property type="project" value="TreeGrafter"/>
</dbReference>
<feature type="domain" description="HTH tetR-type" evidence="3">
    <location>
        <begin position="3"/>
        <end position="63"/>
    </location>
</feature>
<evidence type="ECO:0000313" key="5">
    <source>
        <dbReference type="Proteomes" id="UP000240542"/>
    </source>
</evidence>
<evidence type="ECO:0000313" key="4">
    <source>
        <dbReference type="EMBL" id="PSK89415.1"/>
    </source>
</evidence>
<dbReference type="InterPro" id="IPR050109">
    <property type="entry name" value="HTH-type_TetR-like_transc_reg"/>
</dbReference>
<dbReference type="EMBL" id="PYGA01000026">
    <property type="protein sequence ID" value="PSK89415.1"/>
    <property type="molecule type" value="Genomic_DNA"/>
</dbReference>
<protein>
    <submittedName>
        <fullName evidence="4">TetR family transcriptional regulator</fullName>
    </submittedName>
</protein>
<dbReference type="Gene3D" id="1.10.357.10">
    <property type="entry name" value="Tetracycline Repressor, domain 2"/>
    <property type="match status" value="1"/>
</dbReference>
<keyword evidence="5" id="KW-1185">Reference proteome</keyword>
<organism evidence="4 5">
    <name type="scientific">Murinocardiopsis flavida</name>
    <dbReference type="NCBI Taxonomy" id="645275"/>
    <lineage>
        <taxon>Bacteria</taxon>
        <taxon>Bacillati</taxon>
        <taxon>Actinomycetota</taxon>
        <taxon>Actinomycetes</taxon>
        <taxon>Streptosporangiales</taxon>
        <taxon>Nocardiopsidaceae</taxon>
        <taxon>Murinocardiopsis</taxon>
    </lineage>
</organism>
<evidence type="ECO:0000256" key="2">
    <source>
        <dbReference type="PROSITE-ProRule" id="PRU00335"/>
    </source>
</evidence>
<name>A0A2P8CWS0_9ACTN</name>
<keyword evidence="1 2" id="KW-0238">DNA-binding</keyword>
<dbReference type="InterPro" id="IPR009057">
    <property type="entry name" value="Homeodomain-like_sf"/>
</dbReference>
<dbReference type="Pfam" id="PF00440">
    <property type="entry name" value="TetR_N"/>
    <property type="match status" value="1"/>
</dbReference>
<gene>
    <name evidence="4" type="ORF">CLV63_12651</name>
</gene>
<sequence>MKARHRRAIVDAAAALMGEFESAHFTVDQLAERADVSRRTVFNHFGSLDDVILEVLSGMLETIVDGIDADLAAAPAAEVAAAPATGHASAAADRTSATPMFDRVSAALRGTDLVAPITRLRRMLGEHSGTPTPGEAVLFERAFTDLSARLAAAVRRHHPDADDFTVELMCGALVSGGLVVVRHWEETTGGVDTAESRRVWDDLLQRMISAARSGYGATSSTGMNCASSSTGTN</sequence>
<dbReference type="GO" id="GO:0000976">
    <property type="term" value="F:transcription cis-regulatory region binding"/>
    <property type="evidence" value="ECO:0007669"/>
    <property type="project" value="TreeGrafter"/>
</dbReference>
<evidence type="ECO:0000259" key="3">
    <source>
        <dbReference type="PROSITE" id="PS50977"/>
    </source>
</evidence>
<dbReference type="PANTHER" id="PTHR30055">
    <property type="entry name" value="HTH-TYPE TRANSCRIPTIONAL REGULATOR RUTR"/>
    <property type="match status" value="1"/>
</dbReference>
<proteinExistence type="predicted"/>
<dbReference type="InterPro" id="IPR001647">
    <property type="entry name" value="HTH_TetR"/>
</dbReference>
<dbReference type="SUPFAM" id="SSF46689">
    <property type="entry name" value="Homeodomain-like"/>
    <property type="match status" value="1"/>
</dbReference>
<feature type="DNA-binding region" description="H-T-H motif" evidence="2">
    <location>
        <begin position="26"/>
        <end position="45"/>
    </location>
</feature>
<dbReference type="PANTHER" id="PTHR30055:SF223">
    <property type="entry name" value="HTH-TYPE TRANSCRIPTIONAL REGULATOR UIDR"/>
    <property type="match status" value="1"/>
</dbReference>
<dbReference type="AlphaFoldDB" id="A0A2P8CWS0"/>
<dbReference type="PROSITE" id="PS50977">
    <property type="entry name" value="HTH_TETR_2"/>
    <property type="match status" value="1"/>
</dbReference>
<reference evidence="4 5" key="1">
    <citation type="submission" date="2018-03" db="EMBL/GenBank/DDBJ databases">
        <title>Genomic Encyclopedia of Archaeal and Bacterial Type Strains, Phase II (KMG-II): from individual species to whole genera.</title>
        <authorList>
            <person name="Goeker M."/>
        </authorList>
    </citation>
    <scope>NUCLEOTIDE SEQUENCE [LARGE SCALE GENOMIC DNA]</scope>
    <source>
        <strain evidence="4 5">DSM 45312</strain>
    </source>
</reference>
<evidence type="ECO:0000256" key="1">
    <source>
        <dbReference type="ARBA" id="ARBA00023125"/>
    </source>
</evidence>